<gene>
    <name evidence="2" type="ORF">ACHAWU_006916</name>
</gene>
<name>A0ABD3MY21_9STRA</name>
<proteinExistence type="predicted"/>
<feature type="compositionally biased region" description="Acidic residues" evidence="1">
    <location>
        <begin position="77"/>
        <end position="91"/>
    </location>
</feature>
<dbReference type="PANTHER" id="PTHR15967:SF0">
    <property type="entry name" value="E2F-ASSOCIATED PHOSPHOPROTEIN"/>
    <property type="match status" value="1"/>
</dbReference>
<feature type="region of interest" description="Disordered" evidence="1">
    <location>
        <begin position="156"/>
        <end position="242"/>
    </location>
</feature>
<feature type="compositionally biased region" description="Acidic residues" evidence="1">
    <location>
        <begin position="182"/>
        <end position="193"/>
    </location>
</feature>
<feature type="compositionally biased region" description="Low complexity" evidence="1">
    <location>
        <begin position="56"/>
        <end position="65"/>
    </location>
</feature>
<protein>
    <recommendedName>
        <fullName evidence="4">E2F-associated phosphoprotein</fullName>
    </recommendedName>
</protein>
<evidence type="ECO:0000256" key="1">
    <source>
        <dbReference type="SAM" id="MobiDB-lite"/>
    </source>
</evidence>
<feature type="region of interest" description="Disordered" evidence="1">
    <location>
        <begin position="27"/>
        <end position="94"/>
    </location>
</feature>
<dbReference type="InterPro" id="IPR019370">
    <property type="entry name" value="E2F-assoc_phosphoprotein"/>
</dbReference>
<feature type="compositionally biased region" description="Acidic residues" evidence="1">
    <location>
        <begin position="43"/>
        <end position="52"/>
    </location>
</feature>
<dbReference type="PANTHER" id="PTHR15967">
    <property type="entry name" value="E2F-ASSOCIATED PHOSPHOPROTEIN"/>
    <property type="match status" value="1"/>
</dbReference>
<feature type="region of interest" description="Disordered" evidence="1">
    <location>
        <begin position="347"/>
        <end position="381"/>
    </location>
</feature>
<sequence length="417" mass="46401">MDIEEYDLVAAAAVVHDDAAVIVSETDAAEAHSHSSSSSSSADEADFGEEECGEHSSWLSSSSTSMQRLHQHRNDDESSNDNNSDDDDGNDSEIMKDETAAAGSYQDDLYCENMDDEDEAWVYQHMRSGGGIGSGREELLNSRHLYHLQKQSGVEGCTEQYENHHHSKKRKGIDNKTSQAQDTDDIGSAESESESNNLMETNSDHQQHRQETSISSPLMQQQHHQEQQQQHAPPSTTMTLVKPRSSDAILSCPSCFNIVCMDCQQHEKYANQYRAMFVMNIGVDWNRKMVYDDAVGSLKLVASDGTSGTCDNTDALIARDALSGNRMGEEDMVENDLHMQLLGEGVDPERANSHHPDKVPEEHHDASASSSNHDTKENKNDESESFYSVHCSYCRYEVAALDMKDEIYYFFGCIASA</sequence>
<feature type="compositionally biased region" description="Basic and acidic residues" evidence="1">
    <location>
        <begin position="202"/>
        <end position="211"/>
    </location>
</feature>
<dbReference type="Pfam" id="PF10238">
    <property type="entry name" value="Eapp_C"/>
    <property type="match status" value="2"/>
</dbReference>
<keyword evidence="3" id="KW-1185">Reference proteome</keyword>
<dbReference type="AlphaFoldDB" id="A0ABD3MY21"/>
<feature type="compositionally biased region" description="Basic and acidic residues" evidence="1">
    <location>
        <begin position="347"/>
        <end position="366"/>
    </location>
</feature>
<organism evidence="2 3">
    <name type="scientific">Discostella pseudostelligera</name>
    <dbReference type="NCBI Taxonomy" id="259834"/>
    <lineage>
        <taxon>Eukaryota</taxon>
        <taxon>Sar</taxon>
        <taxon>Stramenopiles</taxon>
        <taxon>Ochrophyta</taxon>
        <taxon>Bacillariophyta</taxon>
        <taxon>Coscinodiscophyceae</taxon>
        <taxon>Thalassiosirophycidae</taxon>
        <taxon>Stephanodiscales</taxon>
        <taxon>Stephanodiscaceae</taxon>
        <taxon>Discostella</taxon>
    </lineage>
</organism>
<comment type="caution">
    <text evidence="2">The sequence shown here is derived from an EMBL/GenBank/DDBJ whole genome shotgun (WGS) entry which is preliminary data.</text>
</comment>
<dbReference type="EMBL" id="JALLBG020000062">
    <property type="protein sequence ID" value="KAL3768815.1"/>
    <property type="molecule type" value="Genomic_DNA"/>
</dbReference>
<dbReference type="Proteomes" id="UP001530293">
    <property type="component" value="Unassembled WGS sequence"/>
</dbReference>
<reference evidence="2 3" key="1">
    <citation type="submission" date="2024-10" db="EMBL/GenBank/DDBJ databases">
        <title>Updated reference genomes for cyclostephanoid diatoms.</title>
        <authorList>
            <person name="Roberts W.R."/>
            <person name="Alverson A.J."/>
        </authorList>
    </citation>
    <scope>NUCLEOTIDE SEQUENCE [LARGE SCALE GENOMIC DNA]</scope>
    <source>
        <strain evidence="2 3">AJA232-27</strain>
    </source>
</reference>
<accession>A0ABD3MY21</accession>
<evidence type="ECO:0000313" key="3">
    <source>
        <dbReference type="Proteomes" id="UP001530293"/>
    </source>
</evidence>
<evidence type="ECO:0000313" key="2">
    <source>
        <dbReference type="EMBL" id="KAL3768815.1"/>
    </source>
</evidence>
<evidence type="ECO:0008006" key="4">
    <source>
        <dbReference type="Google" id="ProtNLM"/>
    </source>
</evidence>